<keyword evidence="2" id="KW-0695">RNA-directed DNA polymerase</keyword>
<dbReference type="PANTHER" id="PTHR34047">
    <property type="entry name" value="NUCLEAR INTRON MATURASE 1, MITOCHONDRIAL-RELATED"/>
    <property type="match status" value="1"/>
</dbReference>
<name>A0A0L6VYH8_9FIRM</name>
<dbReference type="AlphaFoldDB" id="A0A0L6VYH8"/>
<gene>
    <name evidence="2" type="ORF">Tfer_3137</name>
</gene>
<accession>A0A0L6VYH8</accession>
<reference evidence="3" key="1">
    <citation type="submission" date="2015-07" db="EMBL/GenBank/DDBJ databases">
        <title>Complete Genome of Thermincola ferriacetica strain Z-0001T.</title>
        <authorList>
            <person name="Lusk B."/>
            <person name="Badalamenti J.P."/>
            <person name="Parameswaran P."/>
            <person name="Bond D.R."/>
            <person name="Torres C.I."/>
        </authorList>
    </citation>
    <scope>NUCLEOTIDE SEQUENCE [LARGE SCALE GENOMIC DNA]</scope>
    <source>
        <strain evidence="3">Z-0001</strain>
    </source>
</reference>
<protein>
    <submittedName>
        <fullName evidence="2">RNA-directed DNA polymerase</fullName>
    </submittedName>
</protein>
<dbReference type="EMBL" id="LGTE01000036">
    <property type="protein sequence ID" value="KNZ68310.1"/>
    <property type="molecule type" value="Genomic_DNA"/>
</dbReference>
<dbReference type="RefSeq" id="WP_282432075.1">
    <property type="nucleotide sequence ID" value="NZ_LGTE01000036.1"/>
</dbReference>
<sequence length="120" mass="13763">MRINDKRILKLIRKWLKAGVMEEGNLTRTEKGTPQGGVISPLLSNIYLNVLDLLWEKHCTQYGELTRYADDLVVVCKTKKNAEKAMEMINAIMKKLDLTLHPIKTKLVGMWTGEQGFDFL</sequence>
<keyword evidence="3" id="KW-1185">Reference proteome</keyword>
<organism evidence="2 3">
    <name type="scientific">Thermincola ferriacetica</name>
    <dbReference type="NCBI Taxonomy" id="281456"/>
    <lineage>
        <taxon>Bacteria</taxon>
        <taxon>Bacillati</taxon>
        <taxon>Bacillota</taxon>
        <taxon>Clostridia</taxon>
        <taxon>Eubacteriales</taxon>
        <taxon>Thermincolaceae</taxon>
        <taxon>Thermincola</taxon>
    </lineage>
</organism>
<proteinExistence type="predicted"/>
<evidence type="ECO:0000259" key="1">
    <source>
        <dbReference type="PROSITE" id="PS50878"/>
    </source>
</evidence>
<dbReference type="SUPFAM" id="SSF56672">
    <property type="entry name" value="DNA/RNA polymerases"/>
    <property type="match status" value="1"/>
</dbReference>
<dbReference type="PATRIC" id="fig|281456.6.peg.3292"/>
<dbReference type="InterPro" id="IPR051083">
    <property type="entry name" value="GrpII_Intron_Splice-Mob/Def"/>
</dbReference>
<evidence type="ECO:0000313" key="3">
    <source>
        <dbReference type="Proteomes" id="UP000037175"/>
    </source>
</evidence>
<dbReference type="PROSITE" id="PS50878">
    <property type="entry name" value="RT_POL"/>
    <property type="match status" value="1"/>
</dbReference>
<dbReference type="PANTHER" id="PTHR34047:SF8">
    <property type="entry name" value="PROTEIN YKFC"/>
    <property type="match status" value="1"/>
</dbReference>
<dbReference type="Proteomes" id="UP000037175">
    <property type="component" value="Unassembled WGS sequence"/>
</dbReference>
<keyword evidence="2" id="KW-0548">Nucleotidyltransferase</keyword>
<dbReference type="InterPro" id="IPR000477">
    <property type="entry name" value="RT_dom"/>
</dbReference>
<evidence type="ECO:0000313" key="2">
    <source>
        <dbReference type="EMBL" id="KNZ68310.1"/>
    </source>
</evidence>
<keyword evidence="2" id="KW-0808">Transferase</keyword>
<feature type="domain" description="Reverse transcriptase" evidence="1">
    <location>
        <begin position="1"/>
        <end position="120"/>
    </location>
</feature>
<dbReference type="GO" id="GO:0003964">
    <property type="term" value="F:RNA-directed DNA polymerase activity"/>
    <property type="evidence" value="ECO:0007669"/>
    <property type="project" value="UniProtKB-KW"/>
</dbReference>
<dbReference type="CDD" id="cd01651">
    <property type="entry name" value="RT_G2_intron"/>
    <property type="match status" value="1"/>
</dbReference>
<dbReference type="Pfam" id="PF00078">
    <property type="entry name" value="RVT_1"/>
    <property type="match status" value="1"/>
</dbReference>
<comment type="caution">
    <text evidence="2">The sequence shown here is derived from an EMBL/GenBank/DDBJ whole genome shotgun (WGS) entry which is preliminary data.</text>
</comment>
<dbReference type="InterPro" id="IPR043502">
    <property type="entry name" value="DNA/RNA_pol_sf"/>
</dbReference>